<name>A0A0K9NIQ6_ZOSMR</name>
<evidence type="ECO:0000256" key="5">
    <source>
        <dbReference type="ARBA" id="ARBA00023157"/>
    </source>
</evidence>
<dbReference type="Pfam" id="PF00190">
    <property type="entry name" value="Cupin_1"/>
    <property type="match status" value="2"/>
</dbReference>
<evidence type="ECO:0000256" key="4">
    <source>
        <dbReference type="ARBA" id="ARBA00023129"/>
    </source>
</evidence>
<dbReference type="Proteomes" id="UP000036987">
    <property type="component" value="Unassembled WGS sequence"/>
</dbReference>
<dbReference type="Gene3D" id="2.60.120.10">
    <property type="entry name" value="Jelly Rolls"/>
    <property type="match status" value="2"/>
</dbReference>
<dbReference type="CDD" id="cd02242">
    <property type="entry name" value="cupin_11S_legumin_N"/>
    <property type="match status" value="1"/>
</dbReference>
<feature type="domain" description="Cupin type-1" evidence="6">
    <location>
        <begin position="1"/>
        <end position="152"/>
    </location>
</feature>
<comment type="similarity">
    <text evidence="1">Belongs to the 11S seed storage protein (globulins) family.</text>
</comment>
<keyword evidence="5" id="KW-1015">Disulfide bond</keyword>
<evidence type="ECO:0000313" key="7">
    <source>
        <dbReference type="EMBL" id="KMZ56626.1"/>
    </source>
</evidence>
<gene>
    <name evidence="7" type="ORF">ZOSMA_93G00900</name>
</gene>
<protein>
    <recommendedName>
        <fullName evidence="6">Cupin type-1 domain-containing protein</fullName>
    </recommendedName>
</protein>
<dbReference type="OrthoDB" id="336321at2759"/>
<dbReference type="InterPro" id="IPR006045">
    <property type="entry name" value="Cupin_1"/>
</dbReference>
<feature type="domain" description="Cupin type-1" evidence="6">
    <location>
        <begin position="185"/>
        <end position="334"/>
    </location>
</feature>
<keyword evidence="3" id="KW-0758">Storage protein</keyword>
<dbReference type="EMBL" id="LFYR01002156">
    <property type="protein sequence ID" value="KMZ56626.1"/>
    <property type="molecule type" value="Genomic_DNA"/>
</dbReference>
<reference evidence="8" key="1">
    <citation type="journal article" date="2016" name="Nature">
        <title>The genome of the seagrass Zostera marina reveals angiosperm adaptation to the sea.</title>
        <authorList>
            <person name="Olsen J.L."/>
            <person name="Rouze P."/>
            <person name="Verhelst B."/>
            <person name="Lin Y.-C."/>
            <person name="Bayer T."/>
            <person name="Collen J."/>
            <person name="Dattolo E."/>
            <person name="De Paoli E."/>
            <person name="Dittami S."/>
            <person name="Maumus F."/>
            <person name="Michel G."/>
            <person name="Kersting A."/>
            <person name="Lauritano C."/>
            <person name="Lohaus R."/>
            <person name="Toepel M."/>
            <person name="Tonon T."/>
            <person name="Vanneste K."/>
            <person name="Amirebrahimi M."/>
            <person name="Brakel J."/>
            <person name="Bostroem C."/>
            <person name="Chovatia M."/>
            <person name="Grimwood J."/>
            <person name="Jenkins J.W."/>
            <person name="Jueterbock A."/>
            <person name="Mraz A."/>
            <person name="Stam W.T."/>
            <person name="Tice H."/>
            <person name="Bornberg-Bauer E."/>
            <person name="Green P.J."/>
            <person name="Pearson G.A."/>
            <person name="Procaccini G."/>
            <person name="Duarte C.M."/>
            <person name="Schmutz J."/>
            <person name="Reusch T.B.H."/>
            <person name="Van de Peer Y."/>
        </authorList>
    </citation>
    <scope>NUCLEOTIDE SEQUENCE [LARGE SCALE GENOMIC DNA]</scope>
    <source>
        <strain evidence="8">cv. Finnish</strain>
    </source>
</reference>
<dbReference type="SUPFAM" id="SSF51182">
    <property type="entry name" value="RmlC-like cupins"/>
    <property type="match status" value="1"/>
</dbReference>
<dbReference type="InterPro" id="IPR006044">
    <property type="entry name" value="11S_seedstore_pln"/>
</dbReference>
<dbReference type="InterPro" id="IPR050253">
    <property type="entry name" value="Seed_Storage-Functional"/>
</dbReference>
<comment type="caution">
    <text evidence="7">The sequence shown here is derived from an EMBL/GenBank/DDBJ whole genome shotgun (WGS) entry which is preliminary data.</text>
</comment>
<dbReference type="STRING" id="29655.A0A0K9NIQ6"/>
<evidence type="ECO:0000256" key="3">
    <source>
        <dbReference type="ARBA" id="ARBA00022761"/>
    </source>
</evidence>
<dbReference type="InterPro" id="IPR014710">
    <property type="entry name" value="RmlC-like_jellyroll"/>
</dbReference>
<dbReference type="PRINTS" id="PR00439">
    <property type="entry name" value="11SGLOBULIN"/>
</dbReference>
<dbReference type="OMA" id="VTWWFNP"/>
<proteinExistence type="inferred from homology"/>
<dbReference type="CDD" id="cd02243">
    <property type="entry name" value="cupin_11S_legumin_C"/>
    <property type="match status" value="1"/>
</dbReference>
<sequence length="353" mass="37951">MDISPKTSREVYHGEAGSYHLWSAADLPMLGVSEKGAAKLFLEKRGLALPTFSDSSKIAYVLEGSGTAGMIFPGSPEKVVAVKKGDAIALPFGIVTWWFNPNDTHLVVLFLGDTSKAHKSGEFTDFQLTGIFNGFTTEFVSRAWDLPQEEVSTILNSHVDSIIVKVEDGIDMPEPLTSSSPGFVLNCEEAAFDVNVESGGRVVVVSSKNLPLVKECGFGGDLVKLDGNAMCSPGFSCDSAFQVTYITKGSGRVQVVGIGGKKVLETSISEGNLFIVPRFFTVSKIADVDGMEWFSIVTTPNPVFCNLAGKSSVLKYLSPQILQASFDVSSVDAKLFSSKKMEEADTFFPPPQN</sequence>
<dbReference type="PANTHER" id="PTHR31189:SF62">
    <property type="entry name" value="OS01G0976200 PROTEIN"/>
    <property type="match status" value="1"/>
</dbReference>
<keyword evidence="8" id="KW-1185">Reference proteome</keyword>
<organism evidence="7 8">
    <name type="scientific">Zostera marina</name>
    <name type="common">Eelgrass</name>
    <dbReference type="NCBI Taxonomy" id="29655"/>
    <lineage>
        <taxon>Eukaryota</taxon>
        <taxon>Viridiplantae</taxon>
        <taxon>Streptophyta</taxon>
        <taxon>Embryophyta</taxon>
        <taxon>Tracheophyta</taxon>
        <taxon>Spermatophyta</taxon>
        <taxon>Magnoliopsida</taxon>
        <taxon>Liliopsida</taxon>
        <taxon>Zosteraceae</taxon>
        <taxon>Zostera</taxon>
    </lineage>
</organism>
<dbReference type="InterPro" id="IPR011051">
    <property type="entry name" value="RmlC_Cupin_sf"/>
</dbReference>
<keyword evidence="4" id="KW-0708">Seed storage protein</keyword>
<dbReference type="AlphaFoldDB" id="A0A0K9NIQ6"/>
<dbReference type="GO" id="GO:0045735">
    <property type="term" value="F:nutrient reservoir activity"/>
    <property type="evidence" value="ECO:0007669"/>
    <property type="project" value="UniProtKB-KW"/>
</dbReference>
<comment type="subunit">
    <text evidence="2">Hexamer; each subunit is composed of an acidic and a basic chain derived from a single precursor and linked by a disulfide bond.</text>
</comment>
<evidence type="ECO:0000256" key="1">
    <source>
        <dbReference type="ARBA" id="ARBA00007178"/>
    </source>
</evidence>
<evidence type="ECO:0000313" key="8">
    <source>
        <dbReference type="Proteomes" id="UP000036987"/>
    </source>
</evidence>
<dbReference type="PANTHER" id="PTHR31189">
    <property type="entry name" value="OS03G0336100 PROTEIN-RELATED"/>
    <property type="match status" value="1"/>
</dbReference>
<accession>A0A0K9NIQ6</accession>
<evidence type="ECO:0000256" key="2">
    <source>
        <dbReference type="ARBA" id="ARBA00011818"/>
    </source>
</evidence>
<evidence type="ECO:0000259" key="6">
    <source>
        <dbReference type="SMART" id="SM00835"/>
    </source>
</evidence>
<dbReference type="SMART" id="SM00835">
    <property type="entry name" value="Cupin_1"/>
    <property type="match status" value="2"/>
</dbReference>